<accession>A0A9P8JST8</accession>
<feature type="compositionally biased region" description="Basic and acidic residues" evidence="1">
    <location>
        <begin position="75"/>
        <end position="86"/>
    </location>
</feature>
<evidence type="ECO:0000256" key="1">
    <source>
        <dbReference type="SAM" id="MobiDB-lite"/>
    </source>
</evidence>
<protein>
    <submittedName>
        <fullName evidence="3">Uncharacterized protein</fullName>
    </submittedName>
</protein>
<sequence>MATQSNTPIPVSSTLTNPTTHSKAAIIGGAIGGTLFLLLILVAIFIPLFRQRRSCLDIALRRHCIEATNTAPRSIRRDSAQDDKVVQQHQNVEEAEVDKGQGGGEKSGQKDDEEEEDMLGLEEMLRIAFPSPSRYELDAGGFVEGRANWEIKL</sequence>
<keyword evidence="4" id="KW-1185">Reference proteome</keyword>
<feature type="region of interest" description="Disordered" evidence="1">
    <location>
        <begin position="75"/>
        <end position="117"/>
    </location>
</feature>
<evidence type="ECO:0000256" key="2">
    <source>
        <dbReference type="SAM" id="Phobius"/>
    </source>
</evidence>
<evidence type="ECO:0000313" key="4">
    <source>
        <dbReference type="Proteomes" id="UP000729357"/>
    </source>
</evidence>
<proteinExistence type="predicted"/>
<dbReference type="AlphaFoldDB" id="A0A9P8JST8"/>
<keyword evidence="2" id="KW-0472">Membrane</keyword>
<keyword evidence="2" id="KW-1133">Transmembrane helix</keyword>
<feature type="transmembrane region" description="Helical" evidence="2">
    <location>
        <begin position="24"/>
        <end position="49"/>
    </location>
</feature>
<name>A0A9P8JST8_AURME</name>
<gene>
    <name evidence="3" type="ORF">KCU98_g11251</name>
</gene>
<dbReference type="EMBL" id="JAHFXS010001777">
    <property type="protein sequence ID" value="KAG9975584.1"/>
    <property type="molecule type" value="Genomic_DNA"/>
</dbReference>
<comment type="caution">
    <text evidence="3">The sequence shown here is derived from an EMBL/GenBank/DDBJ whole genome shotgun (WGS) entry which is preliminary data.</text>
</comment>
<dbReference type="Proteomes" id="UP000729357">
    <property type="component" value="Unassembled WGS sequence"/>
</dbReference>
<evidence type="ECO:0000313" key="3">
    <source>
        <dbReference type="EMBL" id="KAG9975584.1"/>
    </source>
</evidence>
<organism evidence="3 4">
    <name type="scientific">Aureobasidium melanogenum</name>
    <name type="common">Aureobasidium pullulans var. melanogenum</name>
    <dbReference type="NCBI Taxonomy" id="46634"/>
    <lineage>
        <taxon>Eukaryota</taxon>
        <taxon>Fungi</taxon>
        <taxon>Dikarya</taxon>
        <taxon>Ascomycota</taxon>
        <taxon>Pezizomycotina</taxon>
        <taxon>Dothideomycetes</taxon>
        <taxon>Dothideomycetidae</taxon>
        <taxon>Dothideales</taxon>
        <taxon>Saccotheciaceae</taxon>
        <taxon>Aureobasidium</taxon>
    </lineage>
</organism>
<keyword evidence="2" id="KW-0812">Transmembrane</keyword>
<reference evidence="3" key="2">
    <citation type="submission" date="2021-08" db="EMBL/GenBank/DDBJ databases">
        <authorList>
            <person name="Gostincar C."/>
            <person name="Sun X."/>
            <person name="Song Z."/>
            <person name="Gunde-Cimerman N."/>
        </authorList>
    </citation>
    <scope>NUCLEOTIDE SEQUENCE</scope>
    <source>
        <strain evidence="3">EXF-9298</strain>
    </source>
</reference>
<feature type="non-terminal residue" evidence="3">
    <location>
        <position position="153"/>
    </location>
</feature>
<reference evidence="3" key="1">
    <citation type="journal article" date="2021" name="J Fungi (Basel)">
        <title>Virulence traits and population genomics of the black yeast Aureobasidium melanogenum.</title>
        <authorList>
            <person name="Cernosa A."/>
            <person name="Sun X."/>
            <person name="Gostincar C."/>
            <person name="Fang C."/>
            <person name="Gunde-Cimerman N."/>
            <person name="Song Z."/>
        </authorList>
    </citation>
    <scope>NUCLEOTIDE SEQUENCE</scope>
    <source>
        <strain evidence="3">EXF-9298</strain>
    </source>
</reference>